<sequence length="112" mass="12764">MVCFINIGLDVKQGFGVTDMLFQALRHLRNIFDQSRENLAISFKHRLIVYLIEGDVTIVGVHHYLYRVFDIVLACGFVIRLGVWVLAAGGKTIHNPVLLAIRQRHVRLVVIL</sequence>
<comment type="caution">
    <text evidence="1">The sequence shown here is derived from an EMBL/GenBank/DDBJ whole genome shotgun (WGS) entry which is preliminary data.</text>
</comment>
<gene>
    <name evidence="1" type="ORF">SDC9_153483</name>
</gene>
<dbReference type="AlphaFoldDB" id="A0A645EWH6"/>
<accession>A0A645EWH6</accession>
<evidence type="ECO:0000313" key="1">
    <source>
        <dbReference type="EMBL" id="MPN06227.1"/>
    </source>
</evidence>
<protein>
    <submittedName>
        <fullName evidence="1">Uncharacterized protein</fullName>
    </submittedName>
</protein>
<organism evidence="1">
    <name type="scientific">bioreactor metagenome</name>
    <dbReference type="NCBI Taxonomy" id="1076179"/>
    <lineage>
        <taxon>unclassified sequences</taxon>
        <taxon>metagenomes</taxon>
        <taxon>ecological metagenomes</taxon>
    </lineage>
</organism>
<dbReference type="EMBL" id="VSSQ01052126">
    <property type="protein sequence ID" value="MPN06227.1"/>
    <property type="molecule type" value="Genomic_DNA"/>
</dbReference>
<name>A0A645EWH6_9ZZZZ</name>
<proteinExistence type="predicted"/>
<reference evidence="1" key="1">
    <citation type="submission" date="2019-08" db="EMBL/GenBank/DDBJ databases">
        <authorList>
            <person name="Kucharzyk K."/>
            <person name="Murdoch R.W."/>
            <person name="Higgins S."/>
            <person name="Loffler F."/>
        </authorList>
    </citation>
    <scope>NUCLEOTIDE SEQUENCE</scope>
</reference>